<feature type="compositionally biased region" description="Pro residues" evidence="1">
    <location>
        <begin position="71"/>
        <end position="89"/>
    </location>
</feature>
<feature type="compositionally biased region" description="Pro residues" evidence="1">
    <location>
        <begin position="883"/>
        <end position="893"/>
    </location>
</feature>
<feature type="compositionally biased region" description="Polar residues" evidence="1">
    <location>
        <begin position="211"/>
        <end position="227"/>
    </location>
</feature>
<gene>
    <name evidence="2" type="ORF">HPB51_020640</name>
</gene>
<feature type="compositionally biased region" description="Acidic residues" evidence="1">
    <location>
        <begin position="839"/>
        <end position="855"/>
    </location>
</feature>
<feature type="region of interest" description="Disordered" evidence="1">
    <location>
        <begin position="311"/>
        <end position="330"/>
    </location>
</feature>
<feature type="compositionally biased region" description="Low complexity" evidence="1">
    <location>
        <begin position="138"/>
        <end position="153"/>
    </location>
</feature>
<feature type="compositionally biased region" description="Gly residues" evidence="1">
    <location>
        <begin position="381"/>
        <end position="407"/>
    </location>
</feature>
<evidence type="ECO:0000256" key="1">
    <source>
        <dbReference type="SAM" id="MobiDB-lite"/>
    </source>
</evidence>
<feature type="region of interest" description="Disordered" evidence="1">
    <location>
        <begin position="836"/>
        <end position="909"/>
    </location>
</feature>
<feature type="compositionally biased region" description="Polar residues" evidence="1">
    <location>
        <begin position="96"/>
        <end position="123"/>
    </location>
</feature>
<organism evidence="2 3">
    <name type="scientific">Rhipicephalus microplus</name>
    <name type="common">Cattle tick</name>
    <name type="synonym">Boophilus microplus</name>
    <dbReference type="NCBI Taxonomy" id="6941"/>
    <lineage>
        <taxon>Eukaryota</taxon>
        <taxon>Metazoa</taxon>
        <taxon>Ecdysozoa</taxon>
        <taxon>Arthropoda</taxon>
        <taxon>Chelicerata</taxon>
        <taxon>Arachnida</taxon>
        <taxon>Acari</taxon>
        <taxon>Parasitiformes</taxon>
        <taxon>Ixodida</taxon>
        <taxon>Ixodoidea</taxon>
        <taxon>Ixodidae</taxon>
        <taxon>Rhipicephalinae</taxon>
        <taxon>Rhipicephalus</taxon>
        <taxon>Boophilus</taxon>
    </lineage>
</organism>
<reference evidence="2" key="1">
    <citation type="journal article" date="2020" name="Cell">
        <title>Large-Scale Comparative Analyses of Tick Genomes Elucidate Their Genetic Diversity and Vector Capacities.</title>
        <authorList>
            <consortium name="Tick Genome and Microbiome Consortium (TIGMIC)"/>
            <person name="Jia N."/>
            <person name="Wang J."/>
            <person name="Shi W."/>
            <person name="Du L."/>
            <person name="Sun Y."/>
            <person name="Zhan W."/>
            <person name="Jiang J.F."/>
            <person name="Wang Q."/>
            <person name="Zhang B."/>
            <person name="Ji P."/>
            <person name="Bell-Sakyi L."/>
            <person name="Cui X.M."/>
            <person name="Yuan T.T."/>
            <person name="Jiang B.G."/>
            <person name="Yang W.F."/>
            <person name="Lam T.T."/>
            <person name="Chang Q.C."/>
            <person name="Ding S.J."/>
            <person name="Wang X.J."/>
            <person name="Zhu J.G."/>
            <person name="Ruan X.D."/>
            <person name="Zhao L."/>
            <person name="Wei J.T."/>
            <person name="Ye R.Z."/>
            <person name="Que T.C."/>
            <person name="Du C.H."/>
            <person name="Zhou Y.H."/>
            <person name="Cheng J.X."/>
            <person name="Dai P.F."/>
            <person name="Guo W.B."/>
            <person name="Han X.H."/>
            <person name="Huang E.J."/>
            <person name="Li L.F."/>
            <person name="Wei W."/>
            <person name="Gao Y.C."/>
            <person name="Liu J.Z."/>
            <person name="Shao H.Z."/>
            <person name="Wang X."/>
            <person name="Wang C.C."/>
            <person name="Yang T.C."/>
            <person name="Huo Q.B."/>
            <person name="Li W."/>
            <person name="Chen H.Y."/>
            <person name="Chen S.E."/>
            <person name="Zhou L.G."/>
            <person name="Ni X.B."/>
            <person name="Tian J.H."/>
            <person name="Sheng Y."/>
            <person name="Liu T."/>
            <person name="Pan Y.S."/>
            <person name="Xia L.Y."/>
            <person name="Li J."/>
            <person name="Zhao F."/>
            <person name="Cao W.C."/>
        </authorList>
    </citation>
    <scope>NUCLEOTIDE SEQUENCE</scope>
    <source>
        <strain evidence="2">Rmic-2018</strain>
    </source>
</reference>
<name>A0A9J6DP79_RHIMP</name>
<feature type="region of interest" description="Disordered" evidence="1">
    <location>
        <begin position="564"/>
        <end position="611"/>
    </location>
</feature>
<dbReference type="VEuPathDB" id="VectorBase:LOC119172383"/>
<dbReference type="Proteomes" id="UP000821866">
    <property type="component" value="Chromosome 6"/>
</dbReference>
<protein>
    <submittedName>
        <fullName evidence="2">Uncharacterized protein</fullName>
    </submittedName>
</protein>
<feature type="compositionally biased region" description="Low complexity" evidence="1">
    <location>
        <begin position="858"/>
        <end position="870"/>
    </location>
</feature>
<feature type="compositionally biased region" description="Low complexity" evidence="1">
    <location>
        <begin position="233"/>
        <end position="253"/>
    </location>
</feature>
<proteinExistence type="predicted"/>
<feature type="compositionally biased region" description="Polar residues" evidence="1">
    <location>
        <begin position="181"/>
        <end position="191"/>
    </location>
</feature>
<evidence type="ECO:0000313" key="3">
    <source>
        <dbReference type="Proteomes" id="UP000821866"/>
    </source>
</evidence>
<accession>A0A9J6DP79</accession>
<evidence type="ECO:0000313" key="2">
    <source>
        <dbReference type="EMBL" id="KAH8023967.1"/>
    </source>
</evidence>
<feature type="region of interest" description="Disordered" evidence="1">
    <location>
        <begin position="46"/>
        <end position="277"/>
    </location>
</feature>
<feature type="region of interest" description="Disordered" evidence="1">
    <location>
        <begin position="376"/>
        <end position="450"/>
    </location>
</feature>
<reference evidence="2" key="2">
    <citation type="submission" date="2021-09" db="EMBL/GenBank/DDBJ databases">
        <authorList>
            <person name="Jia N."/>
            <person name="Wang J."/>
            <person name="Shi W."/>
            <person name="Du L."/>
            <person name="Sun Y."/>
            <person name="Zhan W."/>
            <person name="Jiang J."/>
            <person name="Wang Q."/>
            <person name="Zhang B."/>
            <person name="Ji P."/>
            <person name="Sakyi L.B."/>
            <person name="Cui X."/>
            <person name="Yuan T."/>
            <person name="Jiang B."/>
            <person name="Yang W."/>
            <person name="Lam T.T.-Y."/>
            <person name="Chang Q."/>
            <person name="Ding S."/>
            <person name="Wang X."/>
            <person name="Zhu J."/>
            <person name="Ruan X."/>
            <person name="Zhao L."/>
            <person name="Wei J."/>
            <person name="Que T."/>
            <person name="Du C."/>
            <person name="Cheng J."/>
            <person name="Dai P."/>
            <person name="Han X."/>
            <person name="Huang E."/>
            <person name="Gao Y."/>
            <person name="Liu J."/>
            <person name="Shao H."/>
            <person name="Ye R."/>
            <person name="Li L."/>
            <person name="Wei W."/>
            <person name="Wang X."/>
            <person name="Wang C."/>
            <person name="Huo Q."/>
            <person name="Li W."/>
            <person name="Guo W."/>
            <person name="Chen H."/>
            <person name="Chen S."/>
            <person name="Zhou L."/>
            <person name="Zhou L."/>
            <person name="Ni X."/>
            <person name="Tian J."/>
            <person name="Zhou Y."/>
            <person name="Sheng Y."/>
            <person name="Liu T."/>
            <person name="Pan Y."/>
            <person name="Xia L."/>
            <person name="Li J."/>
            <person name="Zhao F."/>
            <person name="Cao W."/>
        </authorList>
    </citation>
    <scope>NUCLEOTIDE SEQUENCE</scope>
    <source>
        <strain evidence="2">Rmic-2018</strain>
        <tissue evidence="2">Larvae</tissue>
    </source>
</reference>
<dbReference type="AlphaFoldDB" id="A0A9J6DP79"/>
<feature type="compositionally biased region" description="Basic and acidic residues" evidence="1">
    <location>
        <begin position="161"/>
        <end position="171"/>
    </location>
</feature>
<keyword evidence="3" id="KW-1185">Reference proteome</keyword>
<sequence length="1043" mass="107902">MHRKSFTPIHRKVRDAATDDVRANLERLKELAVRELSRDDIAIMYDGGDPVSQHPPGHPYLQRTGGVHPMMRPPPPYPDHLRKPPPSPAISPSHSGMQPESSGSPDPSRTPPSLSRPNSQPALQSPDPRSSPMERHFSPGTPSSSSSLPQRSPAVPAQGQDDGRGDGERSAESLSDLLSRVSKTPSESPSPRTDEGRPSIGEPSPGRGCVSQDNSGQTPPLSKQESILQYLRAGSVGSPASNSNSSRGSVDSFGGMGGAQPMSSAPDTTPRSSESPHYVATSVYQGVVASPVGSPVSSTFAGQGQTMTLTDTFASDSSDGSSQMQVRTQMVRVSQVRRIVQGQRPAGPGSFADGQFAARAQMFRGAAPGNNAVRTFAVRPGAGGNNPGGNSGGLPGGSPHTVGGGRGPTPASPPKNSSSSGDEGDGGTSSSTPSLLHRAGESGSSSFGGSTFHVGPSSTVTSYGAEHLPTSVFVSLDYPSSTITSPDGCVSSEVLLSLGDGSPGVAALAASEDEDASVEQSRVALVVVGEEGEEEGTEDHGITQQEEPLDVAVVVETVGTLPTPECEAREDGSSPSGSEGGIDLAISGCGDLHHRSTPAGDHNYSNLPPEGAGGELAKKVSEGAHFFDHINMGMDVKIEDHIIRIADEKPCIEKIMNERTTPPQMLKTPSPPLAPVSTSAMSFPASVTHTLNFTLRQTGMPQTVRLPHDEGQLVVLPAKTVVPVVPQLSPSPPLVSCEPLTVKTEPMPPAGATTPPLVLRMHPVPPTPPPSVSSAVCTPHSAPLRWCRSSEVVAIKEEVLTVVPPSMPPTPPPPTAVVIKQEARTTPSPCLAICQKQESDDENAEEVAPPEEERESAEQPASTAETTEAVASHDKSNVSCDDAPPPPPAPSPPEQTMNPPLAGTPPAAIPVASPLIRAPAADSTVLPNNQTTGPAVAAAAMMPVMTIKVEPGTPATSDLDAPPPPPAAAVAAALEENPVVKACEGSVEEPEGSTGGKQNVLLKQLLQNCPSAETHKPLAGDLPEVPTYTAVRQGHSMYSRNLQ</sequence>
<feature type="compositionally biased region" description="Low complexity" evidence="1">
    <location>
        <begin position="441"/>
        <end position="450"/>
    </location>
</feature>
<feature type="compositionally biased region" description="Polar residues" evidence="1">
    <location>
        <begin position="261"/>
        <end position="275"/>
    </location>
</feature>
<comment type="caution">
    <text evidence="2">The sequence shown here is derived from an EMBL/GenBank/DDBJ whole genome shotgun (WGS) entry which is preliminary data.</text>
</comment>
<dbReference type="EMBL" id="JABSTU010000008">
    <property type="protein sequence ID" value="KAH8023967.1"/>
    <property type="molecule type" value="Genomic_DNA"/>
</dbReference>